<evidence type="ECO:0000259" key="8">
    <source>
        <dbReference type="PROSITE" id="PS51007"/>
    </source>
</evidence>
<gene>
    <name evidence="9" type="ORF">FHS49_001982</name>
</gene>
<dbReference type="GO" id="GO:0020037">
    <property type="term" value="F:heme binding"/>
    <property type="evidence" value="ECO:0007669"/>
    <property type="project" value="InterPro"/>
</dbReference>
<dbReference type="GO" id="GO:0009055">
    <property type="term" value="F:electron transfer activity"/>
    <property type="evidence" value="ECO:0007669"/>
    <property type="project" value="InterPro"/>
</dbReference>
<dbReference type="InterPro" id="IPR036909">
    <property type="entry name" value="Cyt_c-like_dom_sf"/>
</dbReference>
<dbReference type="GO" id="GO:0046872">
    <property type="term" value="F:metal ion binding"/>
    <property type="evidence" value="ECO:0007669"/>
    <property type="project" value="UniProtKB-KW"/>
</dbReference>
<dbReference type="Proteomes" id="UP000549617">
    <property type="component" value="Unassembled WGS sequence"/>
</dbReference>
<dbReference type="AlphaFoldDB" id="A0A7W9AIC8"/>
<reference evidence="9 10" key="1">
    <citation type="submission" date="2020-08" db="EMBL/GenBank/DDBJ databases">
        <title>Genomic Encyclopedia of Type Strains, Phase IV (KMG-IV): sequencing the most valuable type-strain genomes for metagenomic binning, comparative biology and taxonomic classification.</title>
        <authorList>
            <person name="Goeker M."/>
        </authorList>
    </citation>
    <scope>NUCLEOTIDE SEQUENCE [LARGE SCALE GENOMIC DNA]</scope>
    <source>
        <strain evidence="9 10">DSM 25079</strain>
    </source>
</reference>
<keyword evidence="1" id="KW-0813">Transport</keyword>
<keyword evidence="3 6" id="KW-0479">Metal-binding</keyword>
<dbReference type="InterPro" id="IPR009056">
    <property type="entry name" value="Cyt_c-like_dom"/>
</dbReference>
<accession>A0A7W9AIC8</accession>
<dbReference type="Pfam" id="PF00034">
    <property type="entry name" value="Cytochrom_C"/>
    <property type="match status" value="1"/>
</dbReference>
<evidence type="ECO:0000256" key="7">
    <source>
        <dbReference type="SAM" id="SignalP"/>
    </source>
</evidence>
<dbReference type="InterPro" id="IPR002327">
    <property type="entry name" value="Cyt_c_1A/1B"/>
</dbReference>
<keyword evidence="2 6" id="KW-0349">Heme</keyword>
<evidence type="ECO:0000256" key="2">
    <source>
        <dbReference type="ARBA" id="ARBA00022617"/>
    </source>
</evidence>
<evidence type="ECO:0000256" key="4">
    <source>
        <dbReference type="ARBA" id="ARBA00022982"/>
    </source>
</evidence>
<keyword evidence="4" id="KW-0249">Electron transport</keyword>
<sequence length="133" mass="13904">MIRPLLLSASALTLMGAVAFPLSIVAGSATASAQTPANGETLFRQRCQTCHSVAVGGKAGVGPNLRGVVGRNAAATAFKYSPALQKSKVTWTKANLDRYLTAPTRMVPGTRMVISVTDAGQRAALVQYLSQTR</sequence>
<evidence type="ECO:0000313" key="10">
    <source>
        <dbReference type="Proteomes" id="UP000549617"/>
    </source>
</evidence>
<evidence type="ECO:0000256" key="6">
    <source>
        <dbReference type="PROSITE-ProRule" id="PRU00433"/>
    </source>
</evidence>
<evidence type="ECO:0000256" key="5">
    <source>
        <dbReference type="ARBA" id="ARBA00023004"/>
    </source>
</evidence>
<organism evidence="9 10">
    <name type="scientific">Sphingobium boeckii</name>
    <dbReference type="NCBI Taxonomy" id="1082345"/>
    <lineage>
        <taxon>Bacteria</taxon>
        <taxon>Pseudomonadati</taxon>
        <taxon>Pseudomonadota</taxon>
        <taxon>Alphaproteobacteria</taxon>
        <taxon>Sphingomonadales</taxon>
        <taxon>Sphingomonadaceae</taxon>
        <taxon>Sphingobium</taxon>
    </lineage>
</organism>
<dbReference type="PROSITE" id="PS51007">
    <property type="entry name" value="CYTC"/>
    <property type="match status" value="1"/>
</dbReference>
<dbReference type="PANTHER" id="PTHR11961">
    <property type="entry name" value="CYTOCHROME C"/>
    <property type="match status" value="1"/>
</dbReference>
<evidence type="ECO:0000256" key="3">
    <source>
        <dbReference type="ARBA" id="ARBA00022723"/>
    </source>
</evidence>
<dbReference type="SUPFAM" id="SSF46626">
    <property type="entry name" value="Cytochrome c"/>
    <property type="match status" value="1"/>
</dbReference>
<feature type="domain" description="Cytochrome c" evidence="8">
    <location>
        <begin position="34"/>
        <end position="133"/>
    </location>
</feature>
<keyword evidence="7" id="KW-0732">Signal</keyword>
<keyword evidence="5 6" id="KW-0408">Iron</keyword>
<feature type="chain" id="PRO_5031094231" evidence="7">
    <location>
        <begin position="20"/>
        <end position="133"/>
    </location>
</feature>
<name>A0A7W9AIC8_9SPHN</name>
<dbReference type="RefSeq" id="WP_246350557.1">
    <property type="nucleotide sequence ID" value="NZ_JACIJC010000003.1"/>
</dbReference>
<comment type="caution">
    <text evidence="9">The sequence shown here is derived from an EMBL/GenBank/DDBJ whole genome shotgun (WGS) entry which is preliminary data.</text>
</comment>
<feature type="signal peptide" evidence="7">
    <location>
        <begin position="1"/>
        <end position="19"/>
    </location>
</feature>
<dbReference type="Gene3D" id="1.10.760.10">
    <property type="entry name" value="Cytochrome c-like domain"/>
    <property type="match status" value="1"/>
</dbReference>
<dbReference type="PRINTS" id="PR00604">
    <property type="entry name" value="CYTCHRMECIAB"/>
</dbReference>
<proteinExistence type="predicted"/>
<evidence type="ECO:0000256" key="1">
    <source>
        <dbReference type="ARBA" id="ARBA00022448"/>
    </source>
</evidence>
<keyword evidence="10" id="KW-1185">Reference proteome</keyword>
<dbReference type="EMBL" id="JACIJC010000003">
    <property type="protein sequence ID" value="MBB5685966.1"/>
    <property type="molecule type" value="Genomic_DNA"/>
</dbReference>
<evidence type="ECO:0000313" key="9">
    <source>
        <dbReference type="EMBL" id="MBB5685966.1"/>
    </source>
</evidence>
<protein>
    <submittedName>
        <fullName evidence="9">Cytochrome c</fullName>
    </submittedName>
</protein>